<keyword evidence="2 8" id="KW-0349">Heme</keyword>
<feature type="region of interest" description="Disordered" evidence="9">
    <location>
        <begin position="236"/>
        <end position="256"/>
    </location>
</feature>
<dbReference type="Gene3D" id="1.10.760.10">
    <property type="entry name" value="Cytochrome c-like domain"/>
    <property type="match status" value="2"/>
</dbReference>
<evidence type="ECO:0000256" key="5">
    <source>
        <dbReference type="ARBA" id="ARBA00022764"/>
    </source>
</evidence>
<dbReference type="GO" id="GO:0004601">
    <property type="term" value="F:peroxidase activity"/>
    <property type="evidence" value="ECO:0007669"/>
    <property type="project" value="UniProtKB-KW"/>
</dbReference>
<evidence type="ECO:0000313" key="12">
    <source>
        <dbReference type="EMBL" id="MFC3444431.1"/>
    </source>
</evidence>
<reference evidence="13" key="1">
    <citation type="journal article" date="2019" name="Int. J. Syst. Evol. Microbiol.">
        <title>The Global Catalogue of Microorganisms (GCM) 10K type strain sequencing project: providing services to taxonomists for standard genome sequencing and annotation.</title>
        <authorList>
            <consortium name="The Broad Institute Genomics Platform"/>
            <consortium name="The Broad Institute Genome Sequencing Center for Infectious Disease"/>
            <person name="Wu L."/>
            <person name="Ma J."/>
        </authorList>
    </citation>
    <scope>NUCLEOTIDE SEQUENCE [LARGE SCALE GENOMIC DNA]</scope>
    <source>
        <strain evidence="13">CCM 7491</strain>
    </source>
</reference>
<keyword evidence="12" id="KW-0575">Peroxidase</keyword>
<comment type="caution">
    <text evidence="12">The sequence shown here is derived from an EMBL/GenBank/DDBJ whole genome shotgun (WGS) entry which is preliminary data.</text>
</comment>
<dbReference type="InterPro" id="IPR026259">
    <property type="entry name" value="MauG/Cytc_peroxidase"/>
</dbReference>
<accession>A0ABV7NQG8</accession>
<feature type="domain" description="Cytochrome c" evidence="11">
    <location>
        <begin position="201"/>
        <end position="305"/>
    </location>
</feature>
<evidence type="ECO:0000259" key="11">
    <source>
        <dbReference type="PROSITE" id="PS51007"/>
    </source>
</evidence>
<organism evidence="12 13">
    <name type="scientific">Sphingobium rhizovicinum</name>
    <dbReference type="NCBI Taxonomy" id="432308"/>
    <lineage>
        <taxon>Bacteria</taxon>
        <taxon>Pseudomonadati</taxon>
        <taxon>Pseudomonadota</taxon>
        <taxon>Alphaproteobacteria</taxon>
        <taxon>Sphingomonadales</taxon>
        <taxon>Sphingomonadaceae</taxon>
        <taxon>Sphingobium</taxon>
    </lineage>
</organism>
<dbReference type="PROSITE" id="PS51007">
    <property type="entry name" value="CYTC"/>
    <property type="match status" value="2"/>
</dbReference>
<evidence type="ECO:0000256" key="1">
    <source>
        <dbReference type="ARBA" id="ARBA00004418"/>
    </source>
</evidence>
<evidence type="ECO:0000256" key="2">
    <source>
        <dbReference type="ARBA" id="ARBA00022617"/>
    </source>
</evidence>
<dbReference type="EMBL" id="JBHRVU010000005">
    <property type="protein sequence ID" value="MFC3444431.1"/>
    <property type="molecule type" value="Genomic_DNA"/>
</dbReference>
<dbReference type="InterPro" id="IPR051395">
    <property type="entry name" value="Cytochrome_c_Peroxidase/MauG"/>
</dbReference>
<dbReference type="Pfam" id="PF03150">
    <property type="entry name" value="CCP_MauG"/>
    <property type="match status" value="1"/>
</dbReference>
<evidence type="ECO:0000256" key="6">
    <source>
        <dbReference type="ARBA" id="ARBA00023002"/>
    </source>
</evidence>
<feature type="domain" description="Cytochrome c" evidence="11">
    <location>
        <begin position="42"/>
        <end position="128"/>
    </location>
</feature>
<proteinExistence type="predicted"/>
<dbReference type="SUPFAM" id="SSF46626">
    <property type="entry name" value="Cytochrome c"/>
    <property type="match status" value="2"/>
</dbReference>
<evidence type="ECO:0000256" key="9">
    <source>
        <dbReference type="SAM" id="MobiDB-lite"/>
    </source>
</evidence>
<evidence type="ECO:0000256" key="7">
    <source>
        <dbReference type="ARBA" id="ARBA00023004"/>
    </source>
</evidence>
<evidence type="ECO:0000313" key="13">
    <source>
        <dbReference type="Proteomes" id="UP001595681"/>
    </source>
</evidence>
<feature type="signal peptide" evidence="10">
    <location>
        <begin position="1"/>
        <end position="21"/>
    </location>
</feature>
<keyword evidence="4 10" id="KW-0732">Signal</keyword>
<dbReference type="InterPro" id="IPR004852">
    <property type="entry name" value="Di-haem_cyt_c_peroxidsae"/>
</dbReference>
<gene>
    <name evidence="12" type="ORF">ACFOKF_25110</name>
</gene>
<keyword evidence="3 8" id="KW-0479">Metal-binding</keyword>
<dbReference type="Pfam" id="PF00034">
    <property type="entry name" value="Cytochrom_C"/>
    <property type="match status" value="1"/>
</dbReference>
<dbReference type="InterPro" id="IPR036909">
    <property type="entry name" value="Cyt_c-like_dom_sf"/>
</dbReference>
<protein>
    <submittedName>
        <fullName evidence="12">Cytochrome-c peroxidase</fullName>
    </submittedName>
</protein>
<sequence>MRRVLLAAAALLLVAAGSPWRWGLPADMAVPPVPTDNGMSAARVALGRRLFYDADLSANGTMACAACHEQKRAFADGNATRPGVHGDPGRRNVPGLANVGWYGRLTFADPAITTLEKQALVPLLGERPVEMGMKGMEAELARRLGRDACYRRMFARAYPERRGRIDMGSVTAALAAFERTMVALDSPYDRHLAGDETALSPTERQGLAIFVKAGCAACHAGRLMTDMDYHRLEAPQRADPGLAEQTGQGGDAGRFRTPSLRMVALTGPWWHDGTAKTLEEAVRRHDDGVADRDMPALLAFLRSLTDAQFTTRPDLAMPDRACGRPL</sequence>
<dbReference type="PANTHER" id="PTHR30600:SF14">
    <property type="entry name" value="CYTOCHROME C PEROXIDASE"/>
    <property type="match status" value="1"/>
</dbReference>
<name>A0ABV7NQG8_9SPHN</name>
<feature type="chain" id="PRO_5046517761" evidence="10">
    <location>
        <begin position="22"/>
        <end position="326"/>
    </location>
</feature>
<evidence type="ECO:0000256" key="3">
    <source>
        <dbReference type="ARBA" id="ARBA00022723"/>
    </source>
</evidence>
<evidence type="ECO:0000256" key="8">
    <source>
        <dbReference type="PROSITE-ProRule" id="PRU00433"/>
    </source>
</evidence>
<dbReference type="PIRSF" id="PIRSF000294">
    <property type="entry name" value="Cytochrome-c_peroxidase"/>
    <property type="match status" value="1"/>
</dbReference>
<dbReference type="InterPro" id="IPR009056">
    <property type="entry name" value="Cyt_c-like_dom"/>
</dbReference>
<keyword evidence="7 8" id="KW-0408">Iron</keyword>
<dbReference type="PANTHER" id="PTHR30600">
    <property type="entry name" value="CYTOCHROME C PEROXIDASE-RELATED"/>
    <property type="match status" value="1"/>
</dbReference>
<keyword evidence="13" id="KW-1185">Reference proteome</keyword>
<keyword evidence="5" id="KW-0574">Periplasm</keyword>
<comment type="subcellular location">
    <subcellularLocation>
        <location evidence="1">Periplasm</location>
    </subcellularLocation>
</comment>
<evidence type="ECO:0000256" key="4">
    <source>
        <dbReference type="ARBA" id="ARBA00022729"/>
    </source>
</evidence>
<keyword evidence="6" id="KW-0560">Oxidoreductase</keyword>
<dbReference type="RefSeq" id="WP_380799283.1">
    <property type="nucleotide sequence ID" value="NZ_JBHRVU010000005.1"/>
</dbReference>
<evidence type="ECO:0000256" key="10">
    <source>
        <dbReference type="SAM" id="SignalP"/>
    </source>
</evidence>
<dbReference type="Proteomes" id="UP001595681">
    <property type="component" value="Unassembled WGS sequence"/>
</dbReference>